<sequence length="292" mass="31927">MAYEFQHWLTCADYVLPTESGAYPFKCNTFADFKVASDTALVHSELTDTCTPSDGKCEARGARCVQGQCACVDERHPLRLRSVHTVCWPKVRLGGHCYFQVHFVSLVYRVGPRPCHGRTRTQQQCSIYVAAAFERALDLCKLRTRSTVLGISGNTARARLQEQCSASQSECLVNLGWCACREGFARSADSLDCDAKPEGGLRARCAKHADCRSANARCVYSHCECPSGTVLATNECLNATTAPLASPEKMLAPVGVVIPWHLAPIPALQEAPETPSFGKPHKHIRDSPIADD</sequence>
<reference evidence="1" key="1">
    <citation type="submission" date="2020-05" db="EMBL/GenBank/DDBJ databases">
        <title>Large-scale comparative analyses of tick genomes elucidate their genetic diversity and vector capacities.</title>
        <authorList>
            <person name="Jia N."/>
            <person name="Wang J."/>
            <person name="Shi W."/>
            <person name="Du L."/>
            <person name="Sun Y."/>
            <person name="Zhan W."/>
            <person name="Jiang J."/>
            <person name="Wang Q."/>
            <person name="Zhang B."/>
            <person name="Ji P."/>
            <person name="Sakyi L.B."/>
            <person name="Cui X."/>
            <person name="Yuan T."/>
            <person name="Jiang B."/>
            <person name="Yang W."/>
            <person name="Lam T.T.-Y."/>
            <person name="Chang Q."/>
            <person name="Ding S."/>
            <person name="Wang X."/>
            <person name="Zhu J."/>
            <person name="Ruan X."/>
            <person name="Zhao L."/>
            <person name="Wei J."/>
            <person name="Que T."/>
            <person name="Du C."/>
            <person name="Cheng J."/>
            <person name="Dai P."/>
            <person name="Han X."/>
            <person name="Huang E."/>
            <person name="Gao Y."/>
            <person name="Liu J."/>
            <person name="Shao H."/>
            <person name="Ye R."/>
            <person name="Li L."/>
            <person name="Wei W."/>
            <person name="Wang X."/>
            <person name="Wang C."/>
            <person name="Yang T."/>
            <person name="Huo Q."/>
            <person name="Li W."/>
            <person name="Guo W."/>
            <person name="Chen H."/>
            <person name="Zhou L."/>
            <person name="Ni X."/>
            <person name="Tian J."/>
            <person name="Zhou Y."/>
            <person name="Sheng Y."/>
            <person name="Liu T."/>
            <person name="Pan Y."/>
            <person name="Xia L."/>
            <person name="Li J."/>
            <person name="Zhao F."/>
            <person name="Cao W."/>
        </authorList>
    </citation>
    <scope>NUCLEOTIDE SEQUENCE</scope>
    <source>
        <strain evidence="1">Dsil-2018</strain>
    </source>
</reference>
<evidence type="ECO:0000313" key="1">
    <source>
        <dbReference type="EMBL" id="KAH7973836.1"/>
    </source>
</evidence>
<organism evidence="1 2">
    <name type="scientific">Dermacentor silvarum</name>
    <name type="common">Tick</name>
    <dbReference type="NCBI Taxonomy" id="543639"/>
    <lineage>
        <taxon>Eukaryota</taxon>
        <taxon>Metazoa</taxon>
        <taxon>Ecdysozoa</taxon>
        <taxon>Arthropoda</taxon>
        <taxon>Chelicerata</taxon>
        <taxon>Arachnida</taxon>
        <taxon>Acari</taxon>
        <taxon>Parasitiformes</taxon>
        <taxon>Ixodida</taxon>
        <taxon>Ixodoidea</taxon>
        <taxon>Ixodidae</taxon>
        <taxon>Rhipicephalinae</taxon>
        <taxon>Dermacentor</taxon>
    </lineage>
</organism>
<accession>A0ACB8DN98</accession>
<gene>
    <name evidence="1" type="ORF">HPB49_005347</name>
</gene>
<name>A0ACB8DN98_DERSI</name>
<dbReference type="EMBL" id="CM023479">
    <property type="protein sequence ID" value="KAH7973836.1"/>
    <property type="molecule type" value="Genomic_DNA"/>
</dbReference>
<protein>
    <submittedName>
        <fullName evidence="1">Uncharacterized protein</fullName>
    </submittedName>
</protein>
<comment type="caution">
    <text evidence="1">The sequence shown here is derived from an EMBL/GenBank/DDBJ whole genome shotgun (WGS) entry which is preliminary data.</text>
</comment>
<dbReference type="Proteomes" id="UP000821865">
    <property type="component" value="Chromosome 10"/>
</dbReference>
<proteinExistence type="predicted"/>
<keyword evidence="2" id="KW-1185">Reference proteome</keyword>
<evidence type="ECO:0000313" key="2">
    <source>
        <dbReference type="Proteomes" id="UP000821865"/>
    </source>
</evidence>